<accession>A0ABT1Z5T4</accession>
<organism evidence="3 4">
    <name type="scientific">Tractidigestivibacter montrealensis</name>
    <dbReference type="NCBI Taxonomy" id="2972466"/>
    <lineage>
        <taxon>Bacteria</taxon>
        <taxon>Bacillati</taxon>
        <taxon>Actinomycetota</taxon>
        <taxon>Coriobacteriia</taxon>
        <taxon>Coriobacteriales</taxon>
        <taxon>Atopobiaceae</taxon>
        <taxon>Tractidigestivibacter</taxon>
    </lineage>
</organism>
<proteinExistence type="predicted"/>
<dbReference type="Proteomes" id="UP001204320">
    <property type="component" value="Unassembled WGS sequence"/>
</dbReference>
<sequence length="83" mass="8859">MGLETESQMHADQGKDSASSPASKHKPSHFSQLVSNVGHVDNRTLVYVLLIIVACALVIVAISAMSQTFLAQPSTASSFARHH</sequence>
<evidence type="ECO:0000313" key="4">
    <source>
        <dbReference type="Proteomes" id="UP001204320"/>
    </source>
</evidence>
<evidence type="ECO:0000256" key="1">
    <source>
        <dbReference type="SAM" id="MobiDB-lite"/>
    </source>
</evidence>
<feature type="transmembrane region" description="Helical" evidence="2">
    <location>
        <begin position="45"/>
        <end position="65"/>
    </location>
</feature>
<evidence type="ECO:0000313" key="3">
    <source>
        <dbReference type="EMBL" id="MCR9035552.1"/>
    </source>
</evidence>
<dbReference type="RefSeq" id="WP_032110343.1">
    <property type="nucleotide sequence ID" value="NZ_JANSKA010000001.1"/>
</dbReference>
<dbReference type="EMBL" id="JANSKA010000001">
    <property type="protein sequence ID" value="MCR9035552.1"/>
    <property type="molecule type" value="Genomic_DNA"/>
</dbReference>
<keyword evidence="4" id="KW-1185">Reference proteome</keyword>
<keyword evidence="2" id="KW-0812">Transmembrane</keyword>
<reference evidence="3 4" key="1">
    <citation type="submission" date="2022-08" db="EMBL/GenBank/DDBJ databases">
        <title>Tractidigestivibacter montrealensis type strain KD21.</title>
        <authorList>
            <person name="Diop K."/>
            <person name="Richard C."/>
            <person name="Routy B."/>
        </authorList>
    </citation>
    <scope>NUCLEOTIDE SEQUENCE [LARGE SCALE GENOMIC DNA]</scope>
    <source>
        <strain evidence="3 4">KD21</strain>
    </source>
</reference>
<keyword evidence="2" id="KW-1133">Transmembrane helix</keyword>
<evidence type="ECO:0000256" key="2">
    <source>
        <dbReference type="SAM" id="Phobius"/>
    </source>
</evidence>
<comment type="caution">
    <text evidence="3">The sequence shown here is derived from an EMBL/GenBank/DDBJ whole genome shotgun (WGS) entry which is preliminary data.</text>
</comment>
<keyword evidence="2" id="KW-0472">Membrane</keyword>
<name>A0ABT1Z5T4_9ACTN</name>
<gene>
    <name evidence="3" type="ORF">NVS32_01070</name>
</gene>
<protein>
    <submittedName>
        <fullName evidence="3">Uncharacterized protein</fullName>
    </submittedName>
</protein>
<feature type="region of interest" description="Disordered" evidence="1">
    <location>
        <begin position="1"/>
        <end position="29"/>
    </location>
</feature>